<dbReference type="SUPFAM" id="SSF53254">
    <property type="entry name" value="Phosphoglycerate mutase-like"/>
    <property type="match status" value="1"/>
</dbReference>
<feature type="binding site" evidence="2">
    <location>
        <begin position="40"/>
        <end position="47"/>
    </location>
    <ligand>
        <name>substrate</name>
    </ligand>
</feature>
<dbReference type="CDD" id="cd07067">
    <property type="entry name" value="HP_PGM_like"/>
    <property type="match status" value="1"/>
</dbReference>
<sequence>MPQIASRLSVVIAAVAMITAGGGSAAAAPQTGEMTLTFVRHAESAGNASGLIDTSVPGPDLTDKGWEQAAAAALRLADCKFDGVYASTMVRTQQTALPTSELCDRPVVVEEGFHEIEAGIYEGTPEKDAMANYFAAPVQWMQGNLDARIPGSINGHEFKKRMDDSIQDIQDRGNKRATIFSHGGSIMVWTLMTVSNPDMTKLQSDPIRNTGRVIVKGSPAKGWKLVTWDGTPAA</sequence>
<dbReference type="GO" id="GO:0016791">
    <property type="term" value="F:phosphatase activity"/>
    <property type="evidence" value="ECO:0007669"/>
    <property type="project" value="TreeGrafter"/>
</dbReference>
<dbReference type="EMBL" id="SNXK01000002">
    <property type="protein sequence ID" value="TDP39730.1"/>
    <property type="molecule type" value="Genomic_DNA"/>
</dbReference>
<reference evidence="4 5" key="1">
    <citation type="submission" date="2019-03" db="EMBL/GenBank/DDBJ databases">
        <title>Genomic Encyclopedia of Type Strains, Phase IV (KMG-IV): sequencing the most valuable type-strain genomes for metagenomic binning, comparative biology and taxonomic classification.</title>
        <authorList>
            <person name="Goeker M."/>
        </authorList>
    </citation>
    <scope>NUCLEOTIDE SEQUENCE [LARGE SCALE GENOMIC DNA]</scope>
    <source>
        <strain evidence="4 5">DSM 44496</strain>
    </source>
</reference>
<feature type="active site" description="Tele-phosphohistidine intermediate" evidence="1">
    <location>
        <position position="41"/>
    </location>
</feature>
<protein>
    <submittedName>
        <fullName evidence="4">Broad specificity phosphatase PhoE</fullName>
    </submittedName>
</protein>
<feature type="chain" id="PRO_5020793940" evidence="3">
    <location>
        <begin position="28"/>
        <end position="234"/>
    </location>
</feature>
<dbReference type="InterPro" id="IPR050275">
    <property type="entry name" value="PGM_Phosphatase"/>
</dbReference>
<keyword evidence="5" id="KW-1185">Reference proteome</keyword>
<evidence type="ECO:0000256" key="2">
    <source>
        <dbReference type="PIRSR" id="PIRSR613078-2"/>
    </source>
</evidence>
<dbReference type="RefSeq" id="WP_067491109.1">
    <property type="nucleotide sequence ID" value="NZ_SNXK01000002.1"/>
</dbReference>
<keyword evidence="3" id="KW-0732">Signal</keyword>
<gene>
    <name evidence="4" type="ORF">DFR75_102449</name>
</gene>
<evidence type="ECO:0000256" key="3">
    <source>
        <dbReference type="SAM" id="SignalP"/>
    </source>
</evidence>
<dbReference type="PANTHER" id="PTHR48100">
    <property type="entry name" value="BROAD-SPECIFICITY PHOSPHATASE YOR283W-RELATED"/>
    <property type="match status" value="1"/>
</dbReference>
<accession>A0A4R6PN90</accession>
<dbReference type="InterPro" id="IPR013078">
    <property type="entry name" value="His_Pase_superF_clade-1"/>
</dbReference>
<feature type="binding site" evidence="2">
    <location>
        <position position="91"/>
    </location>
    <ligand>
        <name>substrate</name>
    </ligand>
</feature>
<feature type="active site" description="Proton donor/acceptor" evidence="1">
    <location>
        <position position="115"/>
    </location>
</feature>
<evidence type="ECO:0000256" key="1">
    <source>
        <dbReference type="PIRSR" id="PIRSR613078-1"/>
    </source>
</evidence>
<proteinExistence type="predicted"/>
<evidence type="ECO:0000313" key="5">
    <source>
        <dbReference type="Proteomes" id="UP000295087"/>
    </source>
</evidence>
<dbReference type="Proteomes" id="UP000295087">
    <property type="component" value="Unassembled WGS sequence"/>
</dbReference>
<organism evidence="4 5">
    <name type="scientific">Nocardia ignorata</name>
    <dbReference type="NCBI Taxonomy" id="145285"/>
    <lineage>
        <taxon>Bacteria</taxon>
        <taxon>Bacillati</taxon>
        <taxon>Actinomycetota</taxon>
        <taxon>Actinomycetes</taxon>
        <taxon>Mycobacteriales</taxon>
        <taxon>Nocardiaceae</taxon>
        <taxon>Nocardia</taxon>
    </lineage>
</organism>
<dbReference type="Gene3D" id="3.40.50.1240">
    <property type="entry name" value="Phosphoglycerate mutase-like"/>
    <property type="match status" value="1"/>
</dbReference>
<dbReference type="AlphaFoldDB" id="A0A4R6PN90"/>
<feature type="signal peptide" evidence="3">
    <location>
        <begin position="1"/>
        <end position="27"/>
    </location>
</feature>
<dbReference type="InterPro" id="IPR029033">
    <property type="entry name" value="His_PPase_superfam"/>
</dbReference>
<dbReference type="Pfam" id="PF00300">
    <property type="entry name" value="His_Phos_1"/>
    <property type="match status" value="1"/>
</dbReference>
<dbReference type="GO" id="GO:0005737">
    <property type="term" value="C:cytoplasm"/>
    <property type="evidence" value="ECO:0007669"/>
    <property type="project" value="TreeGrafter"/>
</dbReference>
<dbReference type="PANTHER" id="PTHR48100:SF58">
    <property type="entry name" value="PE-PGRS FAMILY PROTEIN PE_PGRS11"/>
    <property type="match status" value="1"/>
</dbReference>
<name>A0A4R6PN90_NOCIG</name>
<evidence type="ECO:0000313" key="4">
    <source>
        <dbReference type="EMBL" id="TDP39730.1"/>
    </source>
</evidence>
<dbReference type="SMART" id="SM00855">
    <property type="entry name" value="PGAM"/>
    <property type="match status" value="1"/>
</dbReference>
<comment type="caution">
    <text evidence="4">The sequence shown here is derived from an EMBL/GenBank/DDBJ whole genome shotgun (WGS) entry which is preliminary data.</text>
</comment>